<gene>
    <name evidence="13" type="ORF">GCM10009827_010640</name>
</gene>
<feature type="transmembrane region" description="Helical" evidence="9">
    <location>
        <begin position="325"/>
        <end position="349"/>
    </location>
</feature>
<keyword evidence="6 9" id="KW-1133">Transmembrane helix</keyword>
<keyword evidence="14" id="KW-1185">Reference proteome</keyword>
<organism evidence="13 14">
    <name type="scientific">Dactylosporangium maewongense</name>
    <dbReference type="NCBI Taxonomy" id="634393"/>
    <lineage>
        <taxon>Bacteria</taxon>
        <taxon>Bacillati</taxon>
        <taxon>Actinomycetota</taxon>
        <taxon>Actinomycetes</taxon>
        <taxon>Micromonosporales</taxon>
        <taxon>Micromonosporaceae</taxon>
        <taxon>Dactylosporangium</taxon>
    </lineage>
</organism>
<evidence type="ECO:0000313" key="14">
    <source>
        <dbReference type="Proteomes" id="UP001501470"/>
    </source>
</evidence>
<feature type="transmembrane region" description="Helical" evidence="9">
    <location>
        <begin position="151"/>
        <end position="171"/>
    </location>
</feature>
<dbReference type="Proteomes" id="UP001501470">
    <property type="component" value="Unassembled WGS sequence"/>
</dbReference>
<feature type="transmembrane region" description="Helical" evidence="9">
    <location>
        <begin position="295"/>
        <end position="313"/>
    </location>
</feature>
<dbReference type="Pfam" id="PF04234">
    <property type="entry name" value="CopC"/>
    <property type="match status" value="1"/>
</dbReference>
<evidence type="ECO:0000256" key="9">
    <source>
        <dbReference type="SAM" id="Phobius"/>
    </source>
</evidence>
<keyword evidence="2" id="KW-1003">Cell membrane</keyword>
<evidence type="ECO:0000259" key="11">
    <source>
        <dbReference type="Pfam" id="PF04234"/>
    </source>
</evidence>
<sequence>MSWRTLLAAVTLGGLTVLALPAGPASAHATLVGSNPTADVVVDALPGEVVVTFTEPVRPVADKVRVIAPDGGRLDTGKVTARGADLVIPLRGNGPRGTYLVSYRVISADNHPISGGFAFSYGEVTATPTDDAGADVQTDPLVKHTMSAARWIGFLGLILLVGPALVLLTLWPARLPTTGPVRLALAGAGLVAVSALLELYLQIPYTSGGDLLDATTDGAGDVLGSTYGAAHLIRLAAVAAAVLLLRPVAGLRAGRLDQALLIGLSVVGAATWPLSGHPSASPVPALTVVADAAHLAAMAVWVGGLVMLFGFLLRHADHRELGVIMPVWSGWALLAVTVLVLAGTAQALVEIGTLGALTGTLYGRLVIVKVCLFAVILAAAAYARSVTNRNYPAATDDADEEVAGATVRRRLRIGVLVEIGVVVLVLGVTSVLVQTTPARSVEAAAGRPGRPVEVRVSSNLFQVVVDVSPARTGINTVHLYARKPDGSAPLKVVEWKATVALPSKEVEPITVPLVALTPDHASGQIAFPTAGTWDMRVTVRVDDINQATVTARIPVG</sequence>
<evidence type="ECO:0000256" key="7">
    <source>
        <dbReference type="ARBA" id="ARBA00023008"/>
    </source>
</evidence>
<comment type="subcellular location">
    <subcellularLocation>
        <location evidence="1">Cell membrane</location>
        <topology evidence="1">Multi-pass membrane protein</topology>
    </subcellularLocation>
</comment>
<comment type="caution">
    <text evidence="13">The sequence shown here is derived from an EMBL/GenBank/DDBJ whole genome shotgun (WGS) entry which is preliminary data.</text>
</comment>
<dbReference type="InterPro" id="IPR014756">
    <property type="entry name" value="Ig_E-set"/>
</dbReference>
<evidence type="ECO:0000313" key="13">
    <source>
        <dbReference type="EMBL" id="GAA1501391.1"/>
    </source>
</evidence>
<protein>
    <submittedName>
        <fullName evidence="13">Copper resistance protein CopC</fullName>
    </submittedName>
</protein>
<keyword evidence="8 9" id="KW-0472">Membrane</keyword>
<feature type="chain" id="PRO_5045507919" evidence="10">
    <location>
        <begin position="30"/>
        <end position="556"/>
    </location>
</feature>
<dbReference type="Gene3D" id="2.60.40.1220">
    <property type="match status" value="1"/>
</dbReference>
<evidence type="ECO:0000256" key="8">
    <source>
        <dbReference type="ARBA" id="ARBA00023136"/>
    </source>
</evidence>
<keyword evidence="5 10" id="KW-0732">Signal</keyword>
<feature type="transmembrane region" description="Helical" evidence="9">
    <location>
        <begin position="223"/>
        <end position="244"/>
    </location>
</feature>
<dbReference type="InterPro" id="IPR032694">
    <property type="entry name" value="CopC/D"/>
</dbReference>
<evidence type="ECO:0000256" key="2">
    <source>
        <dbReference type="ARBA" id="ARBA00022475"/>
    </source>
</evidence>
<evidence type="ECO:0000256" key="1">
    <source>
        <dbReference type="ARBA" id="ARBA00004651"/>
    </source>
</evidence>
<name>A0ABN1ZNB6_9ACTN</name>
<dbReference type="InterPro" id="IPR008457">
    <property type="entry name" value="Cu-R_CopD_dom"/>
</dbReference>
<proteinExistence type="predicted"/>
<dbReference type="InterPro" id="IPR007348">
    <property type="entry name" value="CopC_dom"/>
</dbReference>
<evidence type="ECO:0000259" key="12">
    <source>
        <dbReference type="Pfam" id="PF05425"/>
    </source>
</evidence>
<evidence type="ECO:0000256" key="5">
    <source>
        <dbReference type="ARBA" id="ARBA00022729"/>
    </source>
</evidence>
<dbReference type="PANTHER" id="PTHR34820:SF4">
    <property type="entry name" value="INNER MEMBRANE PROTEIN YEBZ"/>
    <property type="match status" value="1"/>
</dbReference>
<feature type="transmembrane region" description="Helical" evidence="9">
    <location>
        <begin position="183"/>
        <end position="203"/>
    </location>
</feature>
<evidence type="ECO:0000256" key="10">
    <source>
        <dbReference type="SAM" id="SignalP"/>
    </source>
</evidence>
<feature type="domain" description="Copper resistance protein D" evidence="12">
    <location>
        <begin position="324"/>
        <end position="432"/>
    </location>
</feature>
<feature type="transmembrane region" description="Helical" evidence="9">
    <location>
        <begin position="361"/>
        <end position="383"/>
    </location>
</feature>
<dbReference type="InterPro" id="IPR014755">
    <property type="entry name" value="Cu-Rt/internalin_Ig-like"/>
</dbReference>
<dbReference type="EMBL" id="BAAAQD010000001">
    <property type="protein sequence ID" value="GAA1501391.1"/>
    <property type="molecule type" value="Genomic_DNA"/>
</dbReference>
<feature type="domain" description="CopC" evidence="11">
    <location>
        <begin position="28"/>
        <end position="120"/>
    </location>
</feature>
<keyword evidence="3 9" id="KW-0812">Transmembrane</keyword>
<feature type="transmembrane region" description="Helical" evidence="9">
    <location>
        <begin position="256"/>
        <end position="275"/>
    </location>
</feature>
<dbReference type="SUPFAM" id="SSF81296">
    <property type="entry name" value="E set domains"/>
    <property type="match status" value="1"/>
</dbReference>
<reference evidence="13 14" key="1">
    <citation type="journal article" date="2019" name="Int. J. Syst. Evol. Microbiol.">
        <title>The Global Catalogue of Microorganisms (GCM) 10K type strain sequencing project: providing services to taxonomists for standard genome sequencing and annotation.</title>
        <authorList>
            <consortium name="The Broad Institute Genomics Platform"/>
            <consortium name="The Broad Institute Genome Sequencing Center for Infectious Disease"/>
            <person name="Wu L."/>
            <person name="Ma J."/>
        </authorList>
    </citation>
    <scope>NUCLEOTIDE SEQUENCE [LARGE SCALE GENOMIC DNA]</scope>
    <source>
        <strain evidence="13 14">JCM 15933</strain>
    </source>
</reference>
<dbReference type="RefSeq" id="WP_344500037.1">
    <property type="nucleotide sequence ID" value="NZ_BAAAQD010000001.1"/>
</dbReference>
<evidence type="ECO:0000256" key="4">
    <source>
        <dbReference type="ARBA" id="ARBA00022723"/>
    </source>
</evidence>
<dbReference type="PANTHER" id="PTHR34820">
    <property type="entry name" value="INNER MEMBRANE PROTEIN YEBZ"/>
    <property type="match status" value="1"/>
</dbReference>
<accession>A0ABN1ZNB6</accession>
<feature type="signal peptide" evidence="10">
    <location>
        <begin position="1"/>
        <end position="29"/>
    </location>
</feature>
<evidence type="ECO:0000256" key="6">
    <source>
        <dbReference type="ARBA" id="ARBA00022989"/>
    </source>
</evidence>
<keyword evidence="7" id="KW-0186">Copper</keyword>
<evidence type="ECO:0000256" key="3">
    <source>
        <dbReference type="ARBA" id="ARBA00022692"/>
    </source>
</evidence>
<feature type="transmembrane region" description="Helical" evidence="9">
    <location>
        <begin position="413"/>
        <end position="433"/>
    </location>
</feature>
<dbReference type="Pfam" id="PF05425">
    <property type="entry name" value="CopD"/>
    <property type="match status" value="1"/>
</dbReference>
<keyword evidence="4" id="KW-0479">Metal-binding</keyword>